<dbReference type="InterPro" id="IPR027417">
    <property type="entry name" value="P-loop_NTPase"/>
</dbReference>
<protein>
    <submittedName>
        <fullName evidence="6">ABC transporter ATP-binding protein</fullName>
    </submittedName>
</protein>
<evidence type="ECO:0000313" key="6">
    <source>
        <dbReference type="EMBL" id="TXK05560.1"/>
    </source>
</evidence>
<keyword evidence="7" id="KW-1185">Reference proteome</keyword>
<evidence type="ECO:0000313" key="7">
    <source>
        <dbReference type="Proteomes" id="UP000321196"/>
    </source>
</evidence>
<dbReference type="Pfam" id="PF00005">
    <property type="entry name" value="ABC_tran"/>
    <property type="match status" value="1"/>
</dbReference>
<dbReference type="PANTHER" id="PTHR43776:SF7">
    <property type="entry name" value="D,D-DIPEPTIDE TRANSPORT ATP-BINDING PROTEIN DDPF-RELATED"/>
    <property type="match status" value="1"/>
</dbReference>
<dbReference type="InterPro" id="IPR003439">
    <property type="entry name" value="ABC_transporter-like_ATP-bd"/>
</dbReference>
<evidence type="ECO:0000256" key="3">
    <source>
        <dbReference type="ARBA" id="ARBA00022741"/>
    </source>
</evidence>
<dbReference type="Pfam" id="PF08352">
    <property type="entry name" value="oligo_HPY"/>
    <property type="match status" value="1"/>
</dbReference>
<comment type="similarity">
    <text evidence="1">Belongs to the ABC transporter superfamily.</text>
</comment>
<keyword evidence="3" id="KW-0547">Nucleotide-binding</keyword>
<reference evidence="6 7" key="1">
    <citation type="submission" date="2019-08" db="EMBL/GenBank/DDBJ databases">
        <authorList>
            <person name="Dong K."/>
        </authorList>
    </citation>
    <scope>NUCLEOTIDE SEQUENCE [LARGE SCALE GENOMIC DNA]</scope>
    <source>
        <strain evidence="6 7">M4-8</strain>
    </source>
</reference>
<evidence type="ECO:0000256" key="2">
    <source>
        <dbReference type="ARBA" id="ARBA00022448"/>
    </source>
</evidence>
<dbReference type="EMBL" id="VRSW01000001">
    <property type="protein sequence ID" value="TXK05560.1"/>
    <property type="molecule type" value="Genomic_DNA"/>
</dbReference>
<organism evidence="6 7">
    <name type="scientific">Microbacterium mitrae</name>
    <dbReference type="NCBI Taxonomy" id="664640"/>
    <lineage>
        <taxon>Bacteria</taxon>
        <taxon>Bacillati</taxon>
        <taxon>Actinomycetota</taxon>
        <taxon>Actinomycetes</taxon>
        <taxon>Micrococcales</taxon>
        <taxon>Microbacteriaceae</taxon>
        <taxon>Microbacterium</taxon>
    </lineage>
</organism>
<feature type="domain" description="ABC transporter" evidence="5">
    <location>
        <begin position="5"/>
        <end position="248"/>
    </location>
</feature>
<evidence type="ECO:0000256" key="1">
    <source>
        <dbReference type="ARBA" id="ARBA00005417"/>
    </source>
</evidence>
<accession>A0A5C8HN61</accession>
<evidence type="ECO:0000259" key="5">
    <source>
        <dbReference type="PROSITE" id="PS50893"/>
    </source>
</evidence>
<dbReference type="Proteomes" id="UP000321196">
    <property type="component" value="Unassembled WGS sequence"/>
</dbReference>
<dbReference type="GO" id="GO:0005524">
    <property type="term" value="F:ATP binding"/>
    <property type="evidence" value="ECO:0007669"/>
    <property type="project" value="UniProtKB-KW"/>
</dbReference>
<dbReference type="PANTHER" id="PTHR43776">
    <property type="entry name" value="TRANSPORT ATP-BINDING PROTEIN"/>
    <property type="match status" value="1"/>
</dbReference>
<dbReference type="PROSITE" id="PS50893">
    <property type="entry name" value="ABC_TRANSPORTER_2"/>
    <property type="match status" value="1"/>
</dbReference>
<dbReference type="CDD" id="cd03257">
    <property type="entry name" value="ABC_NikE_OppD_transporters"/>
    <property type="match status" value="1"/>
</dbReference>
<dbReference type="SUPFAM" id="SSF52540">
    <property type="entry name" value="P-loop containing nucleoside triphosphate hydrolases"/>
    <property type="match status" value="1"/>
</dbReference>
<gene>
    <name evidence="6" type="ORF">FVP60_00730</name>
</gene>
<dbReference type="GO" id="GO:0015833">
    <property type="term" value="P:peptide transport"/>
    <property type="evidence" value="ECO:0007669"/>
    <property type="project" value="InterPro"/>
</dbReference>
<dbReference type="InterPro" id="IPR013563">
    <property type="entry name" value="Oligopep_ABC_C"/>
</dbReference>
<dbReference type="InterPro" id="IPR050319">
    <property type="entry name" value="ABC_transp_ATP-bind"/>
</dbReference>
<comment type="caution">
    <text evidence="6">The sequence shown here is derived from an EMBL/GenBank/DDBJ whole genome shotgun (WGS) entry which is preliminary data.</text>
</comment>
<dbReference type="RefSeq" id="WP_147824371.1">
    <property type="nucleotide sequence ID" value="NZ_BAAARG010000001.1"/>
</dbReference>
<dbReference type="OrthoDB" id="8481147at2"/>
<dbReference type="PROSITE" id="PS00211">
    <property type="entry name" value="ABC_TRANSPORTER_1"/>
    <property type="match status" value="1"/>
</dbReference>
<dbReference type="SMART" id="SM00382">
    <property type="entry name" value="AAA"/>
    <property type="match status" value="1"/>
</dbReference>
<dbReference type="Gene3D" id="3.40.50.300">
    <property type="entry name" value="P-loop containing nucleotide triphosphate hydrolases"/>
    <property type="match status" value="1"/>
</dbReference>
<keyword evidence="2" id="KW-0813">Transport</keyword>
<sequence>MSSLLQVDDLVVTYKSFGKEPFTAVKGVSLTVSPGEVVGLVGESGCGKSTIARTVCGLESPSEGSIDFQGQSVKHLGMRKRADDQLRMQMVFQDPFNSLNPRRTVGSQIADSVALAKRLGGTSPMSATDWLEKVELSADDATAFPHRFSGGQRQRIAIARALAAEPTLLIADEPISALDASLQAQIADLMSRLVRDSGAGMLFISHDLAVVRLIADRIMVMKAGKIVEEGPTEQVWNHPQHEYTQTLLASIPLPDGLGRLPGLAPTP</sequence>
<dbReference type="GO" id="GO:0016887">
    <property type="term" value="F:ATP hydrolysis activity"/>
    <property type="evidence" value="ECO:0007669"/>
    <property type="project" value="InterPro"/>
</dbReference>
<dbReference type="GO" id="GO:0055085">
    <property type="term" value="P:transmembrane transport"/>
    <property type="evidence" value="ECO:0007669"/>
    <property type="project" value="UniProtKB-ARBA"/>
</dbReference>
<dbReference type="InterPro" id="IPR012700">
    <property type="entry name" value="PhnK"/>
</dbReference>
<dbReference type="InterPro" id="IPR017871">
    <property type="entry name" value="ABC_transporter-like_CS"/>
</dbReference>
<evidence type="ECO:0000256" key="4">
    <source>
        <dbReference type="ARBA" id="ARBA00022840"/>
    </source>
</evidence>
<name>A0A5C8HN61_9MICO</name>
<proteinExistence type="inferred from homology"/>
<dbReference type="PIRSF" id="PIRSF037116">
    <property type="entry name" value="CP_lyase_PhnK"/>
    <property type="match status" value="1"/>
</dbReference>
<dbReference type="InterPro" id="IPR003593">
    <property type="entry name" value="AAA+_ATPase"/>
</dbReference>
<dbReference type="AlphaFoldDB" id="A0A5C8HN61"/>
<keyword evidence="4 6" id="KW-0067">ATP-binding</keyword>